<proteinExistence type="predicted"/>
<accession>A0AA39HVX4</accession>
<dbReference type="Pfam" id="PF01826">
    <property type="entry name" value="TIL"/>
    <property type="match status" value="1"/>
</dbReference>
<feature type="chain" id="PRO_5041433757" description="TIL domain-containing protein" evidence="2">
    <location>
        <begin position="20"/>
        <end position="130"/>
    </location>
</feature>
<sequence length="130" mass="14973">MHLWNVFFVLALVFQPIFTRHLYDRSVEATCGPNEIFRHCATCEGSCDEPDVLCPRFCYDHACHCDFYMGFLRDNDGNCIRREDCRPNAPEVCADVLCPLTQTCVPHVDLCRDSVCEIVPKCIDLIEEEH</sequence>
<dbReference type="EMBL" id="JAUCMV010000003">
    <property type="protein sequence ID" value="KAK0412470.1"/>
    <property type="molecule type" value="Genomic_DNA"/>
</dbReference>
<protein>
    <recommendedName>
        <fullName evidence="3">TIL domain-containing protein</fullName>
    </recommendedName>
</protein>
<gene>
    <name evidence="4" type="ORF">QR680_006225</name>
</gene>
<evidence type="ECO:0000313" key="5">
    <source>
        <dbReference type="Proteomes" id="UP001175271"/>
    </source>
</evidence>
<keyword evidence="5" id="KW-1185">Reference proteome</keyword>
<feature type="domain" description="TIL" evidence="3">
    <location>
        <begin position="31"/>
        <end position="85"/>
    </location>
</feature>
<keyword evidence="1" id="KW-0722">Serine protease inhibitor</keyword>
<dbReference type="Proteomes" id="UP001175271">
    <property type="component" value="Unassembled WGS sequence"/>
</dbReference>
<feature type="signal peptide" evidence="2">
    <location>
        <begin position="1"/>
        <end position="19"/>
    </location>
</feature>
<dbReference type="Gene3D" id="2.10.25.10">
    <property type="entry name" value="Laminin"/>
    <property type="match status" value="1"/>
</dbReference>
<dbReference type="AlphaFoldDB" id="A0AA39HVX4"/>
<name>A0AA39HVX4_9BILA</name>
<comment type="caution">
    <text evidence="4">The sequence shown here is derived from an EMBL/GenBank/DDBJ whole genome shotgun (WGS) entry which is preliminary data.</text>
</comment>
<keyword evidence="2" id="KW-0732">Signal</keyword>
<organism evidence="4 5">
    <name type="scientific">Steinernema hermaphroditum</name>
    <dbReference type="NCBI Taxonomy" id="289476"/>
    <lineage>
        <taxon>Eukaryota</taxon>
        <taxon>Metazoa</taxon>
        <taxon>Ecdysozoa</taxon>
        <taxon>Nematoda</taxon>
        <taxon>Chromadorea</taxon>
        <taxon>Rhabditida</taxon>
        <taxon>Tylenchina</taxon>
        <taxon>Panagrolaimomorpha</taxon>
        <taxon>Strongyloidoidea</taxon>
        <taxon>Steinernematidae</taxon>
        <taxon>Steinernema</taxon>
    </lineage>
</organism>
<evidence type="ECO:0000259" key="3">
    <source>
        <dbReference type="Pfam" id="PF01826"/>
    </source>
</evidence>
<dbReference type="InterPro" id="IPR036084">
    <property type="entry name" value="Ser_inhib-like_sf"/>
</dbReference>
<dbReference type="CDD" id="cd19941">
    <property type="entry name" value="TIL"/>
    <property type="match status" value="1"/>
</dbReference>
<evidence type="ECO:0000256" key="1">
    <source>
        <dbReference type="ARBA" id="ARBA00022900"/>
    </source>
</evidence>
<reference evidence="4" key="1">
    <citation type="submission" date="2023-06" db="EMBL/GenBank/DDBJ databases">
        <title>Genomic analysis of the entomopathogenic nematode Steinernema hermaphroditum.</title>
        <authorList>
            <person name="Schwarz E.M."/>
            <person name="Heppert J.K."/>
            <person name="Baniya A."/>
            <person name="Schwartz H.T."/>
            <person name="Tan C.-H."/>
            <person name="Antoshechkin I."/>
            <person name="Sternberg P.W."/>
            <person name="Goodrich-Blair H."/>
            <person name="Dillman A.R."/>
        </authorList>
    </citation>
    <scope>NUCLEOTIDE SEQUENCE</scope>
    <source>
        <strain evidence="4">PS9179</strain>
        <tissue evidence="4">Whole animal</tissue>
    </source>
</reference>
<dbReference type="InterPro" id="IPR002919">
    <property type="entry name" value="TIL_dom"/>
</dbReference>
<evidence type="ECO:0000256" key="2">
    <source>
        <dbReference type="SAM" id="SignalP"/>
    </source>
</evidence>
<dbReference type="SUPFAM" id="SSF57567">
    <property type="entry name" value="Serine protease inhibitors"/>
    <property type="match status" value="1"/>
</dbReference>
<dbReference type="GO" id="GO:0004867">
    <property type="term" value="F:serine-type endopeptidase inhibitor activity"/>
    <property type="evidence" value="ECO:0007669"/>
    <property type="project" value="UniProtKB-KW"/>
</dbReference>
<evidence type="ECO:0000313" key="4">
    <source>
        <dbReference type="EMBL" id="KAK0412470.1"/>
    </source>
</evidence>
<keyword evidence="1" id="KW-0646">Protease inhibitor</keyword>